<dbReference type="InterPro" id="IPR007529">
    <property type="entry name" value="Znf_HIT"/>
</dbReference>
<dbReference type="Pfam" id="PF04438">
    <property type="entry name" value="zf-HIT"/>
    <property type="match status" value="1"/>
</dbReference>
<dbReference type="InterPro" id="IPR039646">
    <property type="entry name" value="ZNHIT2"/>
</dbReference>
<dbReference type="PROSITE" id="PS51083">
    <property type="entry name" value="ZF_HIT"/>
    <property type="match status" value="1"/>
</dbReference>
<evidence type="ECO:0000313" key="3">
    <source>
        <dbReference type="EMBL" id="CAE0446084.1"/>
    </source>
</evidence>
<dbReference type="SUPFAM" id="SSF144232">
    <property type="entry name" value="HIT/MYND zinc finger-like"/>
    <property type="match status" value="1"/>
</dbReference>
<dbReference type="AlphaFoldDB" id="A0A7S3V1P5"/>
<name>A0A7S3V1P5_9STRA</name>
<keyword evidence="1" id="KW-0863">Zinc-finger</keyword>
<organism evidence="3">
    <name type="scientific">Aplanochytrium stocchinoi</name>
    <dbReference type="NCBI Taxonomy" id="215587"/>
    <lineage>
        <taxon>Eukaryota</taxon>
        <taxon>Sar</taxon>
        <taxon>Stramenopiles</taxon>
        <taxon>Bigyra</taxon>
        <taxon>Labyrinthulomycetes</taxon>
        <taxon>Thraustochytrida</taxon>
        <taxon>Thraustochytriidae</taxon>
        <taxon>Aplanochytrium</taxon>
    </lineage>
</organism>
<proteinExistence type="predicted"/>
<evidence type="ECO:0000259" key="2">
    <source>
        <dbReference type="PROSITE" id="PS51083"/>
    </source>
</evidence>
<dbReference type="Gene3D" id="3.30.60.190">
    <property type="match status" value="1"/>
</dbReference>
<evidence type="ECO:0000256" key="1">
    <source>
        <dbReference type="PROSITE-ProRule" id="PRU00453"/>
    </source>
</evidence>
<dbReference type="EMBL" id="HBIN01021019">
    <property type="protein sequence ID" value="CAE0446084.1"/>
    <property type="molecule type" value="Transcribed_RNA"/>
</dbReference>
<keyword evidence="1" id="KW-0862">Zinc</keyword>
<keyword evidence="1" id="KW-0479">Metal-binding</keyword>
<reference evidence="3" key="1">
    <citation type="submission" date="2021-01" db="EMBL/GenBank/DDBJ databases">
        <authorList>
            <person name="Corre E."/>
            <person name="Pelletier E."/>
            <person name="Niang G."/>
            <person name="Scheremetjew M."/>
            <person name="Finn R."/>
            <person name="Kale V."/>
            <person name="Holt S."/>
            <person name="Cochrane G."/>
            <person name="Meng A."/>
            <person name="Brown T."/>
            <person name="Cohen L."/>
        </authorList>
    </citation>
    <scope>NUCLEOTIDE SEQUENCE</scope>
    <source>
        <strain evidence="3">GSBS06</strain>
    </source>
</reference>
<gene>
    <name evidence="3" type="ORF">ASTO00021_LOCUS16091</name>
</gene>
<dbReference type="PANTHER" id="PTHR15555">
    <property type="entry name" value="ZINC FINGER HIT DOMAIN CONTAINING PROTEIN 2 PROTEIN FON -RELATED"/>
    <property type="match status" value="1"/>
</dbReference>
<dbReference type="PANTHER" id="PTHR15555:SF0">
    <property type="entry name" value="ZINC FINGER HIT DOMAIN-CONTAINING PROTEIN 2"/>
    <property type="match status" value="1"/>
</dbReference>
<protein>
    <recommendedName>
        <fullName evidence="2">HIT-type domain-containing protein</fullName>
    </recommendedName>
</protein>
<sequence>MLGPKNRICQVCARKESKYKCPKCNVSYCTVDCYRSHGTGCTEKFFKKHVKDEMSLRKHENKNLLSKQRLETMKMLQRNRSQFDDDCDEGSYEEEEEEDLVERLEKLLGVEIDQDQHMSQLDNLLDEVPADRLENILTPKELEQFRKEISSGNIYQIQAWQPWWCQDVNVYTKYRRSNFAPIISVAGADDCVSIQNILTKPKYPCSCPCVFRFKPVPTQACNPLPSLSELTTTAPSPEVVYHVCDVVSAYIEVMRKFNGEMLTNIDVAEQAAEYLIQRSRILNEPSFRPVALKQCFDLESSGIQIDTTCVLKGSGKNPLELSKVLESSKIRQAKSELYKDFLRFAQSPNPFAVDALLDCWFLFHHIVDKNKKNTKAVKRKKNFCKTAIRIERKLWFLTLWTNENYNNSFQKISYEALQLQ</sequence>
<accession>A0A7S3V1P5</accession>
<dbReference type="GO" id="GO:0008270">
    <property type="term" value="F:zinc ion binding"/>
    <property type="evidence" value="ECO:0007669"/>
    <property type="project" value="UniProtKB-UniRule"/>
</dbReference>
<feature type="domain" description="HIT-type" evidence="2">
    <location>
        <begin position="9"/>
        <end position="41"/>
    </location>
</feature>
<dbReference type="CDD" id="cd23024">
    <property type="entry name" value="zf-HIT_ZNHIT2-3"/>
    <property type="match status" value="1"/>
</dbReference>